<evidence type="ECO:0000256" key="1">
    <source>
        <dbReference type="SAM" id="Phobius"/>
    </source>
</evidence>
<sequence>MTLFLKISHKLMAFMLFIPVWTDLILPDAYKSSELVFWIFCLLTLGWYYAAYNVLTVSSVCQTTQFKKPFYAVLLLLGLTITLQSWFAIDTTYMGGTNISVWRLLCYIFLAYTITKLLLSSESERVLSVNGLTTFLLVFVLPIGAWWIHQRVQKAALRDKKRV</sequence>
<comment type="caution">
    <text evidence="2">The sequence shown here is derived from an EMBL/GenBank/DDBJ whole genome shotgun (WGS) entry which is preliminary data.</text>
</comment>
<feature type="transmembrane region" description="Helical" evidence="1">
    <location>
        <begin position="126"/>
        <end position="148"/>
    </location>
</feature>
<keyword evidence="1" id="KW-0812">Transmembrane</keyword>
<dbReference type="Proteomes" id="UP000664628">
    <property type="component" value="Unassembled WGS sequence"/>
</dbReference>
<feature type="transmembrane region" description="Helical" evidence="1">
    <location>
        <begin position="36"/>
        <end position="58"/>
    </location>
</feature>
<feature type="transmembrane region" description="Helical" evidence="1">
    <location>
        <begin position="70"/>
        <end position="89"/>
    </location>
</feature>
<dbReference type="RefSeq" id="WP_207328335.1">
    <property type="nucleotide sequence ID" value="NZ_JAFMYW010000002.1"/>
</dbReference>
<protein>
    <submittedName>
        <fullName evidence="2">Uncharacterized protein</fullName>
    </submittedName>
</protein>
<name>A0ABS3JEC7_9BACT</name>
<keyword evidence="1" id="KW-1133">Transmembrane helix</keyword>
<accession>A0ABS3JEC7</accession>
<organism evidence="2 3">
    <name type="scientific">Fibrella forsythiae</name>
    <dbReference type="NCBI Taxonomy" id="2817061"/>
    <lineage>
        <taxon>Bacteria</taxon>
        <taxon>Pseudomonadati</taxon>
        <taxon>Bacteroidota</taxon>
        <taxon>Cytophagia</taxon>
        <taxon>Cytophagales</taxon>
        <taxon>Spirosomataceae</taxon>
        <taxon>Fibrella</taxon>
    </lineage>
</organism>
<reference evidence="2 3" key="1">
    <citation type="submission" date="2021-03" db="EMBL/GenBank/DDBJ databases">
        <title>Fibrella sp. HMF5405 genome sequencing and assembly.</title>
        <authorList>
            <person name="Kang H."/>
            <person name="Kim H."/>
            <person name="Bae S."/>
            <person name="Joh K."/>
        </authorList>
    </citation>
    <scope>NUCLEOTIDE SEQUENCE [LARGE SCALE GENOMIC DNA]</scope>
    <source>
        <strain evidence="2 3">HMF5405</strain>
    </source>
</reference>
<feature type="transmembrane region" description="Helical" evidence="1">
    <location>
        <begin position="101"/>
        <end position="119"/>
    </location>
</feature>
<gene>
    <name evidence="2" type="ORF">J2I46_07200</name>
</gene>
<keyword evidence="3" id="KW-1185">Reference proteome</keyword>
<feature type="transmembrane region" description="Helical" evidence="1">
    <location>
        <begin position="12"/>
        <end position="30"/>
    </location>
</feature>
<dbReference type="EMBL" id="JAFMYW010000002">
    <property type="protein sequence ID" value="MBO0948357.1"/>
    <property type="molecule type" value="Genomic_DNA"/>
</dbReference>
<proteinExistence type="predicted"/>
<evidence type="ECO:0000313" key="3">
    <source>
        <dbReference type="Proteomes" id="UP000664628"/>
    </source>
</evidence>
<evidence type="ECO:0000313" key="2">
    <source>
        <dbReference type="EMBL" id="MBO0948357.1"/>
    </source>
</evidence>
<keyword evidence="1" id="KW-0472">Membrane</keyword>